<evidence type="ECO:0000313" key="2">
    <source>
        <dbReference type="EMBL" id="KAF2596823.1"/>
    </source>
</evidence>
<dbReference type="AlphaFoldDB" id="A0A8S9KU76"/>
<gene>
    <name evidence="2" type="ORF">F2Q68_00008879</name>
</gene>
<organism evidence="2 3">
    <name type="scientific">Brassica cretica</name>
    <name type="common">Mustard</name>
    <dbReference type="NCBI Taxonomy" id="69181"/>
    <lineage>
        <taxon>Eukaryota</taxon>
        <taxon>Viridiplantae</taxon>
        <taxon>Streptophyta</taxon>
        <taxon>Embryophyta</taxon>
        <taxon>Tracheophyta</taxon>
        <taxon>Spermatophyta</taxon>
        <taxon>Magnoliopsida</taxon>
        <taxon>eudicotyledons</taxon>
        <taxon>Gunneridae</taxon>
        <taxon>Pentapetalae</taxon>
        <taxon>rosids</taxon>
        <taxon>malvids</taxon>
        <taxon>Brassicales</taxon>
        <taxon>Brassicaceae</taxon>
        <taxon>Brassiceae</taxon>
        <taxon>Brassica</taxon>
    </lineage>
</organism>
<reference evidence="2" key="1">
    <citation type="submission" date="2019-12" db="EMBL/GenBank/DDBJ databases">
        <title>Genome sequencing and annotation of Brassica cretica.</title>
        <authorList>
            <person name="Studholme D.J."/>
            <person name="Sarris P.F."/>
        </authorList>
    </citation>
    <scope>NUCLEOTIDE SEQUENCE</scope>
    <source>
        <strain evidence="2">PFS-001/15</strain>
        <tissue evidence="2">Leaf</tissue>
    </source>
</reference>
<comment type="caution">
    <text evidence="2">The sequence shown here is derived from an EMBL/GenBank/DDBJ whole genome shotgun (WGS) entry which is preliminary data.</text>
</comment>
<evidence type="ECO:0000313" key="3">
    <source>
        <dbReference type="Proteomes" id="UP000712281"/>
    </source>
</evidence>
<name>A0A8S9KU76_BRACR</name>
<proteinExistence type="predicted"/>
<feature type="compositionally biased region" description="Low complexity" evidence="1">
    <location>
        <begin position="51"/>
        <end position="73"/>
    </location>
</feature>
<sequence>MDQLNSLLSRRFFPLPPRISLPPANLSLKSHSTIMFEDGGSRQLRRSAPRGQIHSGSHSQTSGSSHEQHSVSLVPPPFSPPFVPPADPAAPYESGTMPVELLFLQPDREHLRVLHLYPQGYTTCRTIALPGATNQMMYFMLLKGYSTYNVMPIKEGELWFRNFAAVPKKKGRLVGLARRASSCPSSSQAPFAPPDPMIIEQLQNKDDQIVALETPNATILAELADQKTQTRR</sequence>
<feature type="region of interest" description="Disordered" evidence="1">
    <location>
        <begin position="43"/>
        <end position="78"/>
    </location>
</feature>
<dbReference type="Proteomes" id="UP000712281">
    <property type="component" value="Unassembled WGS sequence"/>
</dbReference>
<accession>A0A8S9KU76</accession>
<evidence type="ECO:0000256" key="1">
    <source>
        <dbReference type="SAM" id="MobiDB-lite"/>
    </source>
</evidence>
<protein>
    <submittedName>
        <fullName evidence="2">Uncharacterized protein</fullName>
    </submittedName>
</protein>
<dbReference type="EMBL" id="QGKW02000717">
    <property type="protein sequence ID" value="KAF2596823.1"/>
    <property type="molecule type" value="Genomic_DNA"/>
</dbReference>